<dbReference type="InterPro" id="IPR008801">
    <property type="entry name" value="RALF"/>
</dbReference>
<keyword evidence="6" id="KW-1015">Disulfide bond</keyword>
<accession>A0AAV1C2V9</accession>
<keyword evidence="9" id="KW-1185">Reference proteome</keyword>
<dbReference type="GO" id="GO:0019722">
    <property type="term" value="P:calcium-mediated signaling"/>
    <property type="evidence" value="ECO:0007669"/>
    <property type="project" value="TreeGrafter"/>
</dbReference>
<keyword evidence="4" id="KW-0372">Hormone</keyword>
<keyword evidence="5 7" id="KW-0732">Signal</keyword>
<evidence type="ECO:0000256" key="4">
    <source>
        <dbReference type="ARBA" id="ARBA00022702"/>
    </source>
</evidence>
<evidence type="ECO:0000256" key="1">
    <source>
        <dbReference type="ARBA" id="ARBA00004613"/>
    </source>
</evidence>
<evidence type="ECO:0000256" key="5">
    <source>
        <dbReference type="ARBA" id="ARBA00022729"/>
    </source>
</evidence>
<dbReference type="EMBL" id="OX459118">
    <property type="protein sequence ID" value="CAI9088682.1"/>
    <property type="molecule type" value="Genomic_DNA"/>
</dbReference>
<evidence type="ECO:0000256" key="3">
    <source>
        <dbReference type="ARBA" id="ARBA00022525"/>
    </source>
</evidence>
<keyword evidence="3" id="KW-0964">Secreted</keyword>
<feature type="chain" id="PRO_5043807632" evidence="7">
    <location>
        <begin position="23"/>
        <end position="123"/>
    </location>
</feature>
<feature type="signal peptide" evidence="7">
    <location>
        <begin position="1"/>
        <end position="22"/>
    </location>
</feature>
<sequence length="123" mass="13308">MAIRLGIVFLLVALACAMVVNSSPTFDSAFGISSIATAKGDGGLSDVRVGDFIDDAEEMMMESESTRRTLRGRGRRISYGAMRKGATPCNRRGASYYSCNSHGAANPYRRGCSRIARCSRNTR</sequence>
<dbReference type="GO" id="GO:0005576">
    <property type="term" value="C:extracellular region"/>
    <property type="evidence" value="ECO:0007669"/>
    <property type="project" value="UniProtKB-SubCell"/>
</dbReference>
<protein>
    <submittedName>
        <fullName evidence="8">OLC1v1023086C1</fullName>
    </submittedName>
</protein>
<evidence type="ECO:0000313" key="8">
    <source>
        <dbReference type="EMBL" id="CAI9088682.1"/>
    </source>
</evidence>
<comment type="subcellular location">
    <subcellularLocation>
        <location evidence="1">Secreted</location>
    </subcellularLocation>
</comment>
<evidence type="ECO:0000256" key="2">
    <source>
        <dbReference type="ARBA" id="ARBA00009178"/>
    </source>
</evidence>
<organism evidence="8 9">
    <name type="scientific">Oldenlandia corymbosa var. corymbosa</name>
    <dbReference type="NCBI Taxonomy" id="529605"/>
    <lineage>
        <taxon>Eukaryota</taxon>
        <taxon>Viridiplantae</taxon>
        <taxon>Streptophyta</taxon>
        <taxon>Embryophyta</taxon>
        <taxon>Tracheophyta</taxon>
        <taxon>Spermatophyta</taxon>
        <taxon>Magnoliopsida</taxon>
        <taxon>eudicotyledons</taxon>
        <taxon>Gunneridae</taxon>
        <taxon>Pentapetalae</taxon>
        <taxon>asterids</taxon>
        <taxon>lamiids</taxon>
        <taxon>Gentianales</taxon>
        <taxon>Rubiaceae</taxon>
        <taxon>Rubioideae</taxon>
        <taxon>Spermacoceae</taxon>
        <taxon>Hedyotis-Oldenlandia complex</taxon>
        <taxon>Oldenlandia</taxon>
    </lineage>
</organism>
<dbReference type="Pfam" id="PF05498">
    <property type="entry name" value="RALF"/>
    <property type="match status" value="1"/>
</dbReference>
<name>A0AAV1C2V9_OLDCO</name>
<comment type="similarity">
    <text evidence="2">Belongs to the plant rapid alkalinization factor (RALF) family.</text>
</comment>
<dbReference type="GO" id="GO:0009506">
    <property type="term" value="C:plasmodesma"/>
    <property type="evidence" value="ECO:0007669"/>
    <property type="project" value="TreeGrafter"/>
</dbReference>
<dbReference type="PANTHER" id="PTHR33136">
    <property type="entry name" value="RAPID ALKALINIZATION FACTOR-LIKE"/>
    <property type="match status" value="1"/>
</dbReference>
<evidence type="ECO:0000256" key="7">
    <source>
        <dbReference type="SAM" id="SignalP"/>
    </source>
</evidence>
<proteinExistence type="inferred from homology"/>
<dbReference type="GO" id="GO:0005179">
    <property type="term" value="F:hormone activity"/>
    <property type="evidence" value="ECO:0007669"/>
    <property type="project" value="UniProtKB-KW"/>
</dbReference>
<dbReference type="PROSITE" id="PS51257">
    <property type="entry name" value="PROKAR_LIPOPROTEIN"/>
    <property type="match status" value="1"/>
</dbReference>
<dbReference type="PANTHER" id="PTHR33136:SF89">
    <property type="entry name" value="PROTEIN RALF-LIKE 19"/>
    <property type="match status" value="1"/>
</dbReference>
<evidence type="ECO:0000256" key="6">
    <source>
        <dbReference type="ARBA" id="ARBA00023157"/>
    </source>
</evidence>
<gene>
    <name evidence="8" type="ORF">OLC1_LOCUS1199</name>
</gene>
<evidence type="ECO:0000313" key="9">
    <source>
        <dbReference type="Proteomes" id="UP001161247"/>
    </source>
</evidence>
<reference evidence="8" key="1">
    <citation type="submission" date="2023-03" db="EMBL/GenBank/DDBJ databases">
        <authorList>
            <person name="Julca I."/>
        </authorList>
    </citation>
    <scope>NUCLEOTIDE SEQUENCE</scope>
</reference>
<dbReference type="Proteomes" id="UP001161247">
    <property type="component" value="Chromosome 1"/>
</dbReference>
<dbReference type="AlphaFoldDB" id="A0AAV1C2V9"/>